<dbReference type="EC" id="4.6.1.16" evidence="5"/>
<dbReference type="InterPro" id="IPR016690">
    <property type="entry name" value="TSEN34"/>
</dbReference>
<dbReference type="PIRSF" id="PIRSF017250">
    <property type="entry name" value="tRNA_splic_SEN34"/>
    <property type="match status" value="1"/>
</dbReference>
<evidence type="ECO:0000259" key="8">
    <source>
        <dbReference type="Pfam" id="PF01974"/>
    </source>
</evidence>
<dbReference type="STRING" id="50376.A0A517LC94"/>
<dbReference type="AlphaFoldDB" id="A0A517LC94"/>
<proteinExistence type="inferred from homology"/>
<evidence type="ECO:0000313" key="10">
    <source>
        <dbReference type="EMBL" id="QDS73267.1"/>
    </source>
</evidence>
<dbReference type="Proteomes" id="UP000316270">
    <property type="component" value="Chromosome 9"/>
</dbReference>
<evidence type="ECO:0000256" key="7">
    <source>
        <dbReference type="SAM" id="MobiDB-lite"/>
    </source>
</evidence>
<evidence type="ECO:0000313" key="11">
    <source>
        <dbReference type="Proteomes" id="UP000316270"/>
    </source>
</evidence>
<dbReference type="EMBL" id="CP042193">
    <property type="protein sequence ID" value="QDS73267.1"/>
    <property type="molecule type" value="Genomic_DNA"/>
</dbReference>
<evidence type="ECO:0000256" key="3">
    <source>
        <dbReference type="ARBA" id="ARBA00023239"/>
    </source>
</evidence>
<dbReference type="PANTHER" id="PTHR13070:SF0">
    <property type="entry name" value="TRNA-SPLICING ENDONUCLEASE SUBUNIT SEN34"/>
    <property type="match status" value="1"/>
</dbReference>
<comment type="function">
    <text evidence="4">Constitutes one of the two catalytic subunit of the tRNA-splicing endonuclease complex, a complex responsible for identification and cleavage of the splice sites in pre-tRNA. It cleaves pre-tRNA at the 5'- and 3'-splice sites to release the intron. The products are an intron and two tRNA half-molecules bearing 2',3'-cyclic phosphate and 5'-OH termini. There are no conserved sequences at the splice sites, but the intron is invariably located at the same site in the gene, placing the splice sites an invariant distance from the constant structural features of the tRNA body. It probably carries the active site for 3'-splice site cleavage.</text>
</comment>
<name>A0A517LC94_9PEZI</name>
<keyword evidence="3 5" id="KW-0456">Lyase</keyword>
<dbReference type="InterPro" id="IPR036167">
    <property type="entry name" value="tRNA_intron_Endo_cat-like_sf"/>
</dbReference>
<dbReference type="CDD" id="cd22363">
    <property type="entry name" value="tRNA-intron_lyase_C"/>
    <property type="match status" value="1"/>
</dbReference>
<evidence type="ECO:0000256" key="2">
    <source>
        <dbReference type="ARBA" id="ARBA00022694"/>
    </source>
</evidence>
<dbReference type="GO" id="GO:0003676">
    <property type="term" value="F:nucleic acid binding"/>
    <property type="evidence" value="ECO:0007669"/>
    <property type="project" value="InterPro"/>
</dbReference>
<dbReference type="Pfam" id="PF26577">
    <property type="entry name" value="TSEN34_N"/>
    <property type="match status" value="1"/>
</dbReference>
<dbReference type="GO" id="GO:0000379">
    <property type="term" value="P:tRNA-type intron splice site recognition and cleavage"/>
    <property type="evidence" value="ECO:0007669"/>
    <property type="project" value="UniProtKB-UniRule"/>
</dbReference>
<protein>
    <recommendedName>
        <fullName evidence="5">tRNA-splicing endonuclease subunit Sen34</fullName>
        <ecNumber evidence="5">4.6.1.16</ecNumber>
    </recommendedName>
</protein>
<dbReference type="InterPro" id="IPR011856">
    <property type="entry name" value="tRNA_endonuc-like_dom_sf"/>
</dbReference>
<accession>A0A517LC94</accession>
<organism evidence="10 11">
    <name type="scientific">Venturia effusa</name>
    <dbReference type="NCBI Taxonomy" id="50376"/>
    <lineage>
        <taxon>Eukaryota</taxon>
        <taxon>Fungi</taxon>
        <taxon>Dikarya</taxon>
        <taxon>Ascomycota</taxon>
        <taxon>Pezizomycotina</taxon>
        <taxon>Dothideomycetes</taxon>
        <taxon>Pleosporomycetidae</taxon>
        <taxon>Venturiales</taxon>
        <taxon>Venturiaceae</taxon>
        <taxon>Venturia</taxon>
    </lineage>
</organism>
<dbReference type="OrthoDB" id="48041at2759"/>
<dbReference type="InterPro" id="IPR006676">
    <property type="entry name" value="tRNA_splic"/>
</dbReference>
<evidence type="ECO:0000259" key="9">
    <source>
        <dbReference type="Pfam" id="PF26577"/>
    </source>
</evidence>
<keyword evidence="11" id="KW-1185">Reference proteome</keyword>
<dbReference type="FunFam" id="3.40.1350.10:FF:000008">
    <property type="entry name" value="tRNA-splicing endonuclease subunit Sen34"/>
    <property type="match status" value="1"/>
</dbReference>
<feature type="active site" evidence="6">
    <location>
        <position position="242"/>
    </location>
</feature>
<evidence type="ECO:0000256" key="6">
    <source>
        <dbReference type="PIRSR" id="PIRSR017250-50"/>
    </source>
</evidence>
<feature type="domain" description="tRNA intron endonuclease catalytic" evidence="8">
    <location>
        <begin position="207"/>
        <end position="279"/>
    </location>
</feature>
<dbReference type="PANTHER" id="PTHR13070">
    <property type="entry name" value="TRNA-SPLICING ENDONUCLEASE SUBUNIT SEN34-RELATED"/>
    <property type="match status" value="1"/>
</dbReference>
<sequence length="303" mass="33215">MLRSSIRSLHARSNQSKAVEMTSIAVPEPFLISRVANRHLIFDINTITYIRREHHICGVLIGNIPQASQQNIFNGVPLELMPEEARMLVEKGHAYLVDDVASHLQALKFTDKQDKLAYKQGLDQEGRAAAVAQLQDMASKKAKHFEKVARSNPRAGSLSPSTPSSLFPNTPSSQPVQPMLITPTTSSTLIKASPPSPALPLPIVPSSYPLFTHLHSQGYFLSPGLRFGCQYVAYPGDPLRFHSHFLAVGAEWEEEIDLLDIVGGGRLGTGVKKGYLLGGAERKVDGSDDDGEVRTFCFEWAAM</sequence>
<dbReference type="Gene3D" id="3.40.1350.10">
    <property type="match status" value="1"/>
</dbReference>
<feature type="active site" evidence="6">
    <location>
        <position position="234"/>
    </location>
</feature>
<feature type="compositionally biased region" description="Low complexity" evidence="7">
    <location>
        <begin position="157"/>
        <end position="173"/>
    </location>
</feature>
<dbReference type="InterPro" id="IPR059049">
    <property type="entry name" value="TSEN34_N"/>
</dbReference>
<dbReference type="GO" id="GO:0000213">
    <property type="term" value="F:tRNA-intron lyase activity"/>
    <property type="evidence" value="ECO:0007669"/>
    <property type="project" value="UniProtKB-UniRule"/>
</dbReference>
<dbReference type="GO" id="GO:0000214">
    <property type="term" value="C:tRNA-intron endonuclease complex"/>
    <property type="evidence" value="ECO:0007669"/>
    <property type="project" value="UniProtKB-UniRule"/>
</dbReference>
<evidence type="ECO:0000256" key="5">
    <source>
        <dbReference type="PIRNR" id="PIRNR017250"/>
    </source>
</evidence>
<feature type="active site" evidence="6">
    <location>
        <position position="273"/>
    </location>
</feature>
<feature type="region of interest" description="Disordered" evidence="7">
    <location>
        <begin position="149"/>
        <end position="175"/>
    </location>
</feature>
<evidence type="ECO:0000256" key="1">
    <source>
        <dbReference type="ARBA" id="ARBA00008078"/>
    </source>
</evidence>
<dbReference type="InterPro" id="IPR006677">
    <property type="entry name" value="tRNA_intron_Endonuc_cat-like"/>
</dbReference>
<feature type="domain" description="TSEN34 N-terminal" evidence="9">
    <location>
        <begin position="32"/>
        <end position="99"/>
    </location>
</feature>
<dbReference type="Pfam" id="PF01974">
    <property type="entry name" value="tRNA_int_endo"/>
    <property type="match status" value="1"/>
</dbReference>
<dbReference type="NCBIfam" id="TIGR00324">
    <property type="entry name" value="endA"/>
    <property type="match status" value="1"/>
</dbReference>
<comment type="similarity">
    <text evidence="1 5">Belongs to the tRNA-intron endonuclease family.</text>
</comment>
<gene>
    <name evidence="10" type="ORF">FKW77_004718</name>
</gene>
<evidence type="ECO:0000256" key="4">
    <source>
        <dbReference type="ARBA" id="ARBA00059865"/>
    </source>
</evidence>
<reference evidence="10 11" key="1">
    <citation type="submission" date="2019-07" db="EMBL/GenBank/DDBJ databases">
        <title>Finished genome of Venturia effusa.</title>
        <authorList>
            <person name="Young C.A."/>
            <person name="Cox M.P."/>
            <person name="Ganley A.R.D."/>
            <person name="David W.J."/>
        </authorList>
    </citation>
    <scope>NUCLEOTIDE SEQUENCE [LARGE SCALE GENOMIC DNA]</scope>
    <source>
        <strain evidence="11">albino</strain>
    </source>
</reference>
<dbReference type="SUPFAM" id="SSF53032">
    <property type="entry name" value="tRNA-intron endonuclease catalytic domain-like"/>
    <property type="match status" value="1"/>
</dbReference>
<keyword evidence="2 5" id="KW-0819">tRNA processing</keyword>